<dbReference type="PROSITE" id="PS50009">
    <property type="entry name" value="RASGEF_CAT"/>
    <property type="match status" value="1"/>
</dbReference>
<feature type="domain" description="N-terminal Ras-GEF" evidence="5">
    <location>
        <begin position="603"/>
        <end position="727"/>
    </location>
</feature>
<feature type="compositionally biased region" description="Low complexity" evidence="3">
    <location>
        <begin position="185"/>
        <end position="208"/>
    </location>
</feature>
<evidence type="ECO:0000259" key="5">
    <source>
        <dbReference type="PROSITE" id="PS50212"/>
    </source>
</evidence>
<dbReference type="InterPro" id="IPR008937">
    <property type="entry name" value="Ras-like_GEF"/>
</dbReference>
<dbReference type="CDD" id="cd00882">
    <property type="entry name" value="Ras_like_GTPase"/>
    <property type="match status" value="1"/>
</dbReference>
<dbReference type="SMART" id="SM00147">
    <property type="entry name" value="RasGEF"/>
    <property type="match status" value="1"/>
</dbReference>
<dbReference type="CDD" id="cd06224">
    <property type="entry name" value="REM"/>
    <property type="match status" value="1"/>
</dbReference>
<dbReference type="GO" id="GO:0005886">
    <property type="term" value="C:plasma membrane"/>
    <property type="evidence" value="ECO:0007669"/>
    <property type="project" value="TreeGrafter"/>
</dbReference>
<dbReference type="EMBL" id="LN890954">
    <property type="protein sequence ID" value="CUS14929.1"/>
    <property type="molecule type" value="Genomic_DNA"/>
</dbReference>
<dbReference type="Gene3D" id="1.10.840.10">
    <property type="entry name" value="Ras guanine-nucleotide exchange factors catalytic domain"/>
    <property type="match status" value="1"/>
</dbReference>
<dbReference type="Proteomes" id="UP001412239">
    <property type="component" value="Unassembled WGS sequence"/>
</dbReference>
<dbReference type="InterPro" id="IPR023578">
    <property type="entry name" value="Ras_GEF_dom_sf"/>
</dbReference>
<dbReference type="PANTHER" id="PTHR23113:SF348">
    <property type="entry name" value="GUANYL-NUCLEOTIDE EXCHANGE FACTOR RASGEF, PUTATIVE (AFU_ORTHOLOGUE AFUA_1G04700)-RELATED"/>
    <property type="match status" value="1"/>
</dbReference>
<feature type="compositionally biased region" description="Polar residues" evidence="3">
    <location>
        <begin position="47"/>
        <end position="74"/>
    </location>
</feature>
<dbReference type="GO" id="GO:0005525">
    <property type="term" value="F:GTP binding"/>
    <property type="evidence" value="ECO:0007669"/>
    <property type="project" value="InterPro"/>
</dbReference>
<dbReference type="SMART" id="SM00229">
    <property type="entry name" value="RasGEFN"/>
    <property type="match status" value="1"/>
</dbReference>
<dbReference type="Gene3D" id="1.20.870.10">
    <property type="entry name" value="Son of sevenless (SoS) protein Chain: S domain 1"/>
    <property type="match status" value="1"/>
</dbReference>
<proteinExistence type="predicted"/>
<feature type="region of interest" description="Disordered" evidence="3">
    <location>
        <begin position="417"/>
        <end position="456"/>
    </location>
</feature>
<evidence type="ECO:0000256" key="1">
    <source>
        <dbReference type="ARBA" id="ARBA00022658"/>
    </source>
</evidence>
<name>A0A292Q5A4_9PEZI</name>
<protein>
    <recommendedName>
        <fullName evidence="8">Ras-GEF domain-containing protein</fullName>
    </recommendedName>
</protein>
<feature type="region of interest" description="Disordered" evidence="3">
    <location>
        <begin position="101"/>
        <end position="229"/>
    </location>
</feature>
<dbReference type="Pfam" id="PF00618">
    <property type="entry name" value="RasGEF_N"/>
    <property type="match status" value="1"/>
</dbReference>
<feature type="region of interest" description="Disordered" evidence="3">
    <location>
        <begin position="1"/>
        <end position="82"/>
    </location>
</feature>
<keyword evidence="1 2" id="KW-0344">Guanine-nucleotide releasing factor</keyword>
<feature type="domain" description="Ras-GEF" evidence="4">
    <location>
        <begin position="838"/>
        <end position="1069"/>
    </location>
</feature>
<evidence type="ECO:0000313" key="6">
    <source>
        <dbReference type="EMBL" id="CUS14929.1"/>
    </source>
</evidence>
<evidence type="ECO:0008006" key="8">
    <source>
        <dbReference type="Google" id="ProtNLM"/>
    </source>
</evidence>
<organism evidence="6 7">
    <name type="scientific">Tuber aestivum</name>
    <name type="common">summer truffle</name>
    <dbReference type="NCBI Taxonomy" id="59557"/>
    <lineage>
        <taxon>Eukaryota</taxon>
        <taxon>Fungi</taxon>
        <taxon>Dikarya</taxon>
        <taxon>Ascomycota</taxon>
        <taxon>Pezizomycotina</taxon>
        <taxon>Pezizomycetes</taxon>
        <taxon>Pezizales</taxon>
        <taxon>Tuberaceae</taxon>
        <taxon>Tuber</taxon>
    </lineage>
</organism>
<feature type="compositionally biased region" description="Polar residues" evidence="3">
    <location>
        <begin position="437"/>
        <end position="456"/>
    </location>
</feature>
<dbReference type="GO" id="GO:0007265">
    <property type="term" value="P:Ras protein signal transduction"/>
    <property type="evidence" value="ECO:0007669"/>
    <property type="project" value="TreeGrafter"/>
</dbReference>
<dbReference type="AlphaFoldDB" id="A0A292Q5A4"/>
<evidence type="ECO:0000256" key="3">
    <source>
        <dbReference type="SAM" id="MobiDB-lite"/>
    </source>
</evidence>
<dbReference type="PANTHER" id="PTHR23113">
    <property type="entry name" value="GUANINE NUCLEOTIDE EXCHANGE FACTOR"/>
    <property type="match status" value="1"/>
</dbReference>
<feature type="compositionally biased region" description="Polar residues" evidence="3">
    <location>
        <begin position="539"/>
        <end position="563"/>
    </location>
</feature>
<accession>A0A292Q5A4</accession>
<dbReference type="InterPro" id="IPR001806">
    <property type="entry name" value="Small_GTPase"/>
</dbReference>
<dbReference type="Pfam" id="PF00617">
    <property type="entry name" value="RasGEF"/>
    <property type="match status" value="1"/>
</dbReference>
<dbReference type="Pfam" id="PF00071">
    <property type="entry name" value="Ras"/>
    <property type="match status" value="1"/>
</dbReference>
<dbReference type="GO" id="GO:0005085">
    <property type="term" value="F:guanyl-nucleotide exchange factor activity"/>
    <property type="evidence" value="ECO:0007669"/>
    <property type="project" value="UniProtKB-KW"/>
</dbReference>
<feature type="compositionally biased region" description="Low complexity" evidence="3">
    <location>
        <begin position="131"/>
        <end position="142"/>
    </location>
</feature>
<dbReference type="SUPFAM" id="SSF52540">
    <property type="entry name" value="P-loop containing nucleoside triphosphate hydrolases"/>
    <property type="match status" value="1"/>
</dbReference>
<dbReference type="PROSITE" id="PS50212">
    <property type="entry name" value="RASGEF_NTER"/>
    <property type="match status" value="1"/>
</dbReference>
<feature type="compositionally biased region" description="Polar residues" evidence="3">
    <location>
        <begin position="216"/>
        <end position="225"/>
    </location>
</feature>
<dbReference type="InterPro" id="IPR000651">
    <property type="entry name" value="Ras-like_Gua-exchang_fac_N"/>
</dbReference>
<keyword evidence="7" id="KW-1185">Reference proteome</keyword>
<dbReference type="SUPFAM" id="SSF48366">
    <property type="entry name" value="Ras GEF"/>
    <property type="match status" value="1"/>
</dbReference>
<feature type="region of interest" description="Disordered" evidence="3">
    <location>
        <begin position="539"/>
        <end position="584"/>
    </location>
</feature>
<evidence type="ECO:0000256" key="2">
    <source>
        <dbReference type="PROSITE-ProRule" id="PRU00168"/>
    </source>
</evidence>
<dbReference type="InterPro" id="IPR001895">
    <property type="entry name" value="RASGEF_cat_dom"/>
</dbReference>
<dbReference type="InterPro" id="IPR027417">
    <property type="entry name" value="P-loop_NTPase"/>
</dbReference>
<evidence type="ECO:0000259" key="4">
    <source>
        <dbReference type="PROSITE" id="PS50009"/>
    </source>
</evidence>
<reference evidence="6" key="1">
    <citation type="submission" date="2015-10" db="EMBL/GenBank/DDBJ databases">
        <authorList>
            <person name="Regsiter A."/>
            <person name="william w."/>
        </authorList>
    </citation>
    <scope>NUCLEOTIDE SEQUENCE</scope>
    <source>
        <strain evidence="6">Montdore</strain>
    </source>
</reference>
<dbReference type="InterPro" id="IPR036964">
    <property type="entry name" value="RASGEF_cat_dom_sf"/>
</dbReference>
<feature type="region of interest" description="Disordered" evidence="3">
    <location>
        <begin position="498"/>
        <end position="524"/>
    </location>
</feature>
<dbReference type="Gene3D" id="3.40.50.300">
    <property type="entry name" value="P-loop containing nucleotide triphosphate hydrolases"/>
    <property type="match status" value="1"/>
</dbReference>
<evidence type="ECO:0000313" key="7">
    <source>
        <dbReference type="Proteomes" id="UP001412239"/>
    </source>
</evidence>
<gene>
    <name evidence="6" type="ORF">GSTUAT00000999001</name>
</gene>
<sequence length="1110" mass="122158">MTTATGTGASFSAPPKRLKPKSPKSPRNPPNSRLNQHPRNPSPPSPLQSRSVPPHGSTPSSQSFLLSRTNSLPSTIKPASDRHISLLDLEDFDRTTGQHYLGEEDSFGLHPFSAGSLESGYEPPSPRSFYSAATASSASTTKAGGGRSSEEESPITPVPPTHLQQPSSPRSNRRLRRPTRPNSPPSSSGSSLGDRVASGSSSRSHGIGSFAGYSGSHLSGQSPTLGPQHGEQTILRDFENMSPNNSIRDLCIAVVGARGVGKSTFIQRAYDLKSPPNEDTVTAKLMTVERSLCTVKLVEIDLAKLDLDSQQLIWPRTVDGHRLPFVDGVLILYDVTNPASIEELPEYLDAFARAALPTLVVSCKCDAPQRQLNPNNIEQVGMVGGYDAMQTSGTSPDSQRKCLAVILSMIARKSEKSPLNLNGRRRANSSAANNSRTTSPRPSTARSGHSRASSEFSTTYMKEYPEVATQSAHAAQARIPRSPISSALGAPGIYNSSSSLPTSGLSADTRGQRLSGGSAPQITLSASSGPLLEVVSTSPFSMQQPQGARQTQNGSPLAYTSSNDTDRGRNSFLDMDDENGGLRDVDDIPILEREGGMDDFEEKATLSKGFTFDELVDRLLRQHMSRGDQDFTTIFLCFYRKFAPPRDLLNAILERFERSICDQIALHRISAQLRYCNILHQWVSAHPGDFAHLKTRQRLLNFLEVISSNRNLAVLASEMRQVLGQGIEDEDGVWARSDSDTERKDSLRSFLTTHSAADSLVEGEGGYINIGTVSEGNTQIPSDRESGLRASEVMSSASVRTCDPMSSPHQPLLQKSGDSLLDGASMWKEQYELFMSIPDEEIATELTRIDWLEFSNIKCRDLVRHVSIPADQKEKYPSLRHVNRMISHFNHVAYWVARVILEKPKAKHRARALEKFMNVAWTLRHMNNYNALGAVIAGINGTAVHRLSLTRELVSANTHRQFMRLELLMGTHMSHSKYRLAWENTSTERIPFIPLHRRDLVSADEGNRTFLADGDKINWNKFQVMGDVLMVLVRSQATPYRDLARNHIVEKLITDAVVSMDDDVSFLSKFPLPHCAGALFCVFFPSHDARDRDLIRCSTSSDVDWFPGIV</sequence>
<dbReference type="GO" id="GO:0003924">
    <property type="term" value="F:GTPase activity"/>
    <property type="evidence" value="ECO:0007669"/>
    <property type="project" value="InterPro"/>
</dbReference>